<dbReference type="OrthoDB" id="292876at2759"/>
<accession>A0A1Q9D452</accession>
<dbReference type="InterPro" id="IPR029488">
    <property type="entry name" value="Hmw/CFAP97"/>
</dbReference>
<feature type="region of interest" description="Disordered" evidence="2">
    <location>
        <begin position="446"/>
        <end position="474"/>
    </location>
</feature>
<protein>
    <submittedName>
        <fullName evidence="3">Uncharacterized protein</fullName>
    </submittedName>
</protein>
<dbReference type="PANTHER" id="PTHR33768">
    <property type="entry name" value="MIP11318P"/>
    <property type="match status" value="1"/>
</dbReference>
<feature type="compositionally biased region" description="Polar residues" evidence="2">
    <location>
        <begin position="459"/>
        <end position="469"/>
    </location>
</feature>
<evidence type="ECO:0000313" key="4">
    <source>
        <dbReference type="Proteomes" id="UP000186817"/>
    </source>
</evidence>
<sequence length="769" mass="87160">MFGAVGDRTHPSAFAMVTDMLRLFRRLQEARYASQDFVRVSTQVIEENKSLLWLVGTVSSALAGWCVYVLRRLHYERIEGAMSEISLKMKHMEQIAGEQEKEKVPRAISKIEMVTIIGPAVISAFSFGYLAGRSISSYKWHKQLRVTQGLNSNRVYVAVIPEHLFEAQKVASELERAVSAAEAQTSRKPWWRWPWQQKETKVPEAQSLREPKLQIPVSSQSQANDKKEDRDDDDDDDEEEEEECEVQVSLPASQLRLRHAKAADNTLPPWCLELLVFVIMDKAIPCGSKICTKRIKDREQQLHRERVRNMKSQVDTGMPTVAQLDHVKVNLKKEQMMEDRYTEIDRDNRILLKKMTDIMKQQTTFPPTGERKSGPSSLNKDARKKELIRITRENQCILKRIQQAQPVYNHVEWEDQHRRNVTYLKNRCEFPVVLRTPRRERYASSELVHLGEEEAGDMTSRSAPSTSRGPQKDVLQDFADGTNQKYVLKVIDDFLSDAEAQAVITDLEAQSGSERVRQEAPVLAQRLKSELRSPEQEAQLSSAVEVLEPVGRSAKLIHEVSGHAALEKRLRETMTGKEAAQLEASKSSVPVSRKSGDVQEHADHVTHWVNGKVPGTAAVAYLESAPDGGSLGKLIFKDVADEQKVVKEVDAIAKRFISWDNSKCLHSFKARYQGTRRLLGPLALTSYGDMVKVGIITQPTTTTTEAPEATTTEEPEAPKSYYGSWKKKWWSWKKGYSGYPQPSANLIQDGSSDTVHFMQIDKNGSHKEL</sequence>
<gene>
    <name evidence="3" type="ORF">AK812_SmicGene28514</name>
</gene>
<comment type="caution">
    <text evidence="3">The sequence shown here is derived from an EMBL/GenBank/DDBJ whole genome shotgun (WGS) entry which is preliminary data.</text>
</comment>
<feature type="compositionally biased region" description="Acidic residues" evidence="2">
    <location>
        <begin position="230"/>
        <end position="245"/>
    </location>
</feature>
<feature type="compositionally biased region" description="Basic and acidic residues" evidence="2">
    <location>
        <begin position="202"/>
        <end position="212"/>
    </location>
</feature>
<reference evidence="3 4" key="1">
    <citation type="submission" date="2016-02" db="EMBL/GenBank/DDBJ databases">
        <title>Genome analysis of coral dinoflagellate symbionts highlights evolutionary adaptations to a symbiotic lifestyle.</title>
        <authorList>
            <person name="Aranda M."/>
            <person name="Li Y."/>
            <person name="Liew Y.J."/>
            <person name="Baumgarten S."/>
            <person name="Simakov O."/>
            <person name="Wilson M."/>
            <person name="Piel J."/>
            <person name="Ashoor H."/>
            <person name="Bougouffa S."/>
            <person name="Bajic V.B."/>
            <person name="Ryu T."/>
            <person name="Ravasi T."/>
            <person name="Bayer T."/>
            <person name="Micklem G."/>
            <person name="Kim H."/>
            <person name="Bhak J."/>
            <person name="Lajeunesse T.C."/>
            <person name="Voolstra C.R."/>
        </authorList>
    </citation>
    <scope>NUCLEOTIDE SEQUENCE [LARGE SCALE GENOMIC DNA]</scope>
    <source>
        <strain evidence="3 4">CCMP2467</strain>
    </source>
</reference>
<proteinExistence type="inferred from homology"/>
<dbReference type="PANTHER" id="PTHR33768:SF3">
    <property type="entry name" value="MIP11318P"/>
    <property type="match status" value="1"/>
</dbReference>
<dbReference type="InterPro" id="IPR038792">
    <property type="entry name" value="CFAP97D1/2"/>
</dbReference>
<dbReference type="Proteomes" id="UP000186817">
    <property type="component" value="Unassembled WGS sequence"/>
</dbReference>
<dbReference type="AlphaFoldDB" id="A0A1Q9D452"/>
<dbReference type="Pfam" id="PF13879">
    <property type="entry name" value="Hmw_CFAP97"/>
    <property type="match status" value="1"/>
</dbReference>
<evidence type="ECO:0000256" key="2">
    <source>
        <dbReference type="SAM" id="MobiDB-lite"/>
    </source>
</evidence>
<evidence type="ECO:0000256" key="1">
    <source>
        <dbReference type="ARBA" id="ARBA00008315"/>
    </source>
</evidence>
<dbReference type="EMBL" id="LSRX01000734">
    <property type="protein sequence ID" value="OLP89963.1"/>
    <property type="molecule type" value="Genomic_DNA"/>
</dbReference>
<comment type="similarity">
    <text evidence="1">Belongs to the CFAP97 family.</text>
</comment>
<feature type="region of interest" description="Disordered" evidence="2">
    <location>
        <begin position="202"/>
        <end position="248"/>
    </location>
</feature>
<name>A0A1Q9D452_SYMMI</name>
<feature type="region of interest" description="Disordered" evidence="2">
    <location>
        <begin position="362"/>
        <end position="382"/>
    </location>
</feature>
<evidence type="ECO:0000313" key="3">
    <source>
        <dbReference type="EMBL" id="OLP89963.1"/>
    </source>
</evidence>
<keyword evidence="4" id="KW-1185">Reference proteome</keyword>
<organism evidence="3 4">
    <name type="scientific">Symbiodinium microadriaticum</name>
    <name type="common">Dinoflagellate</name>
    <name type="synonym">Zooxanthella microadriatica</name>
    <dbReference type="NCBI Taxonomy" id="2951"/>
    <lineage>
        <taxon>Eukaryota</taxon>
        <taxon>Sar</taxon>
        <taxon>Alveolata</taxon>
        <taxon>Dinophyceae</taxon>
        <taxon>Suessiales</taxon>
        <taxon>Symbiodiniaceae</taxon>
        <taxon>Symbiodinium</taxon>
    </lineage>
</organism>